<dbReference type="InterPro" id="IPR005599">
    <property type="entry name" value="GPI_mannosylTrfase"/>
</dbReference>
<reference evidence="12" key="1">
    <citation type="journal article" date="2013" name="J. Plant Res.">
        <title>Effect of fungi and light on seed germination of three Opuntia species from semiarid lands of central Mexico.</title>
        <authorList>
            <person name="Delgado-Sanchez P."/>
            <person name="Jimenez-Bremont J.F."/>
            <person name="Guerrero-Gonzalez Mde L."/>
            <person name="Flores J."/>
        </authorList>
    </citation>
    <scope>NUCLEOTIDE SEQUENCE</scope>
    <source>
        <tissue evidence="12">Cladode</tissue>
    </source>
</reference>
<feature type="transmembrane region" description="Helical" evidence="10">
    <location>
        <begin position="122"/>
        <end position="144"/>
    </location>
</feature>
<evidence type="ECO:0000256" key="4">
    <source>
        <dbReference type="ARBA" id="ARBA00022676"/>
    </source>
</evidence>
<reference evidence="12" key="2">
    <citation type="submission" date="2020-07" db="EMBL/GenBank/DDBJ databases">
        <authorList>
            <person name="Vera ALvarez R."/>
            <person name="Arias-Moreno D.M."/>
            <person name="Jimenez-Jacinto V."/>
            <person name="Jimenez-Bremont J.F."/>
            <person name="Swaminathan K."/>
            <person name="Moose S.P."/>
            <person name="Guerrero-Gonzalez M.L."/>
            <person name="Marino-Ramirez L."/>
            <person name="Landsman D."/>
            <person name="Rodriguez-Kessler M."/>
            <person name="Delgado-Sanchez P."/>
        </authorList>
    </citation>
    <scope>NUCLEOTIDE SEQUENCE</scope>
    <source>
        <tissue evidence="12">Cladode</tissue>
    </source>
</reference>
<dbReference type="GO" id="GO:0000026">
    <property type="term" value="F:alpha-1,2-mannosyltransferase activity"/>
    <property type="evidence" value="ECO:0007669"/>
    <property type="project" value="TreeGrafter"/>
</dbReference>
<evidence type="ECO:0000256" key="8">
    <source>
        <dbReference type="ARBA" id="ARBA00022989"/>
    </source>
</evidence>
<evidence type="ECO:0000313" key="12">
    <source>
        <dbReference type="EMBL" id="MBA4648854.1"/>
    </source>
</evidence>
<dbReference type="PANTHER" id="PTHR22760:SF2">
    <property type="entry name" value="ALPHA-1,2-MANNOSYLTRANSFERASE ALG9"/>
    <property type="match status" value="1"/>
</dbReference>
<feature type="transmembrane region" description="Helical" evidence="10">
    <location>
        <begin position="233"/>
        <end position="251"/>
    </location>
</feature>
<sequence length="569" mass="64043">MAVTTRQRRPVPSDQQLPPSPYTKLDKPSGSTSGGADGGLGWGLPLFALGMLRYMSATSNIIHDCDEVFNYWEPLHYLLYKSGFQTWEYSAQYALRSYLYIILHAVVGQPASWLFGDEKVKVFYAVRLFLGLLSVVADAFLVVALSRKYGKRLASYTLAMLCLTSGCFFACTSFLPSSFSMYAMSLASAFALSERPALVVAVAASGVIIGWPFSVLAFVPVTLFSLHRSLKQAFLSGAITSIALLALSILVDHQYYRRWTSSVLNLLLYNALGGGESHLYGVEGPLFYLRNGFNNFNFCFVLALMFPTILLMHVVRKKYVPELLVIVSPIYIWLGFMSLQPHKEERFLYPIYPLICVAASAFIDSIPDLFRDKYNPGDNSLPVLIGKFIRPVILGIILCVSHSRTFSLIHGYSAPLEIYTHLQYHDDAGDGSTLCIGSEWHRFPSSFFVPDYISQVRWIDDGFRGLLPFPFNSTIGGTSAAPSYFNNKNKASEQQYLQDLSACTLLVELHLKRPFAYRGNDLSTWEVVAALPYMDRELSPPLYRSFFIPYLWQNKNVFGLYKLLRRIPK</sequence>
<feature type="transmembrane region" description="Helical" evidence="10">
    <location>
        <begin position="295"/>
        <end position="315"/>
    </location>
</feature>
<keyword evidence="5" id="KW-0808">Transferase</keyword>
<feature type="transmembrane region" description="Helical" evidence="10">
    <location>
        <begin position="347"/>
        <end position="366"/>
    </location>
</feature>
<evidence type="ECO:0000256" key="2">
    <source>
        <dbReference type="ARBA" id="ARBA00004922"/>
    </source>
</evidence>
<keyword evidence="8 10" id="KW-1133">Transmembrane helix</keyword>
<accession>A0A7C8ZQD2</accession>
<feature type="region of interest" description="Disordered" evidence="11">
    <location>
        <begin position="1"/>
        <end position="36"/>
    </location>
</feature>
<dbReference type="EC" id="2.4.1.-" evidence="10"/>
<comment type="similarity">
    <text evidence="3 10">Belongs to the glycosyltransferase 22 family.</text>
</comment>
<proteinExistence type="inferred from homology"/>
<protein>
    <recommendedName>
        <fullName evidence="10">Mannosyltransferase</fullName>
        <ecNumber evidence="10">2.4.1.-</ecNumber>
    </recommendedName>
</protein>
<evidence type="ECO:0000256" key="1">
    <source>
        <dbReference type="ARBA" id="ARBA00004477"/>
    </source>
</evidence>
<keyword evidence="9 10" id="KW-0472">Membrane</keyword>
<dbReference type="GO" id="GO:0006487">
    <property type="term" value="P:protein N-linked glycosylation"/>
    <property type="evidence" value="ECO:0007669"/>
    <property type="project" value="TreeGrafter"/>
</dbReference>
<evidence type="ECO:0000256" key="3">
    <source>
        <dbReference type="ARBA" id="ARBA00007063"/>
    </source>
</evidence>
<comment type="subcellular location">
    <subcellularLocation>
        <location evidence="1 10">Endoplasmic reticulum membrane</location>
        <topology evidence="1 10">Multi-pass membrane protein</topology>
    </subcellularLocation>
</comment>
<evidence type="ECO:0000256" key="10">
    <source>
        <dbReference type="RuleBase" id="RU363075"/>
    </source>
</evidence>
<feature type="transmembrane region" description="Helical" evidence="10">
    <location>
        <begin position="197"/>
        <end position="221"/>
    </location>
</feature>
<dbReference type="AlphaFoldDB" id="A0A7C8ZQD2"/>
<feature type="transmembrane region" description="Helical" evidence="10">
    <location>
        <begin position="322"/>
        <end position="341"/>
    </location>
</feature>
<keyword evidence="4 10" id="KW-0328">Glycosyltransferase</keyword>
<dbReference type="EMBL" id="GISG01157427">
    <property type="protein sequence ID" value="MBA4648854.1"/>
    <property type="molecule type" value="Transcribed_RNA"/>
</dbReference>
<evidence type="ECO:0000256" key="7">
    <source>
        <dbReference type="ARBA" id="ARBA00022824"/>
    </source>
</evidence>
<evidence type="ECO:0000256" key="11">
    <source>
        <dbReference type="SAM" id="MobiDB-lite"/>
    </source>
</evidence>
<dbReference type="GO" id="GO:0005789">
    <property type="term" value="C:endoplasmic reticulum membrane"/>
    <property type="evidence" value="ECO:0007669"/>
    <property type="project" value="UniProtKB-SubCell"/>
</dbReference>
<dbReference type="UniPathway" id="UPA00378"/>
<organism evidence="12">
    <name type="scientific">Opuntia streptacantha</name>
    <name type="common">Prickly pear cactus</name>
    <name type="synonym">Opuntia cardona</name>
    <dbReference type="NCBI Taxonomy" id="393608"/>
    <lineage>
        <taxon>Eukaryota</taxon>
        <taxon>Viridiplantae</taxon>
        <taxon>Streptophyta</taxon>
        <taxon>Embryophyta</taxon>
        <taxon>Tracheophyta</taxon>
        <taxon>Spermatophyta</taxon>
        <taxon>Magnoliopsida</taxon>
        <taxon>eudicotyledons</taxon>
        <taxon>Gunneridae</taxon>
        <taxon>Pentapetalae</taxon>
        <taxon>Caryophyllales</taxon>
        <taxon>Cactineae</taxon>
        <taxon>Cactaceae</taxon>
        <taxon>Opuntioideae</taxon>
        <taxon>Opuntia</taxon>
    </lineage>
</organism>
<evidence type="ECO:0000256" key="5">
    <source>
        <dbReference type="ARBA" id="ARBA00022679"/>
    </source>
</evidence>
<comment type="pathway">
    <text evidence="2">Protein modification; protein glycosylation.</text>
</comment>
<evidence type="ECO:0000256" key="9">
    <source>
        <dbReference type="ARBA" id="ARBA00023136"/>
    </source>
</evidence>
<feature type="transmembrane region" description="Helical" evidence="10">
    <location>
        <begin position="156"/>
        <end position="177"/>
    </location>
</feature>
<dbReference type="PANTHER" id="PTHR22760">
    <property type="entry name" value="GLYCOSYLTRANSFERASE"/>
    <property type="match status" value="1"/>
</dbReference>
<evidence type="ECO:0000256" key="6">
    <source>
        <dbReference type="ARBA" id="ARBA00022692"/>
    </source>
</evidence>
<name>A0A7C8ZQD2_OPUST</name>
<dbReference type="Pfam" id="PF03901">
    <property type="entry name" value="Glyco_transf_22"/>
    <property type="match status" value="1"/>
</dbReference>
<keyword evidence="7 10" id="KW-0256">Endoplasmic reticulum</keyword>
<keyword evidence="6 10" id="KW-0812">Transmembrane</keyword>